<evidence type="ECO:0000313" key="4">
    <source>
        <dbReference type="Proteomes" id="UP000198356"/>
    </source>
</evidence>
<sequence>MTIERGCARFPIALLTVALSVAGPAHLNGQTSGRVVELAPAPGKTVKAWAIDPAKEPALPNEEKLRLLRQRVKHVFILFQENRSFDFYFGSYPGADGLYNRPAAETPGFVQPIVNVDGTVGTISPFRIPATVTDVNGKVVPLYPQDLGSVNHSHVAIARKLGLDADTVAHNDQYALTEEGVTLVDGKPTKFPTLERKQFGELVMAHVDCDIAPFMWQYADRFTLFDHFFDTVVGPSGPNAIAMIAGQTGETQWMLHPNLGDPKDGSALPLVSNAKPYWGLALDAAGNPTRPEPSNAKGHAPNLTFATLPLSFMGSEIEKTTATDFDPVFDLTDVKEDIAKIAGHGVAAVNWGWYQQGYGHEPTDPAGVATHKDYVIHHNGPQYFGYVANNPQASAHMHGLGAFFEDVAAKRLPDSGVFYVRGGYGNIQGFKPADPNPKLATVFDGNDDHPGYADSQISEALLAREINAIAESPYWKDSVILIAYDESDGLYDHAQPKVRTHDTAGQALDQGPRIPMILISPFGVAHGVSHEPAEHSSIIKMVDELFHLIPLADLPVEEHGRALGLERTGQKDLGPADDKVAGVGDLISGFDTLRLQGKRAPLPASYAEIPESVIAAFPHYGGNGCKALGLTPTDANRPNPIPVDFNPRPDTTPGIPTSGTWVP</sequence>
<reference evidence="3 4" key="1">
    <citation type="submission" date="2017-06" db="EMBL/GenBank/DDBJ databases">
        <authorList>
            <person name="Kim H.J."/>
            <person name="Triplett B.A."/>
        </authorList>
    </citation>
    <scope>NUCLEOTIDE SEQUENCE [LARGE SCALE GENOMIC DNA]</scope>
    <source>
        <strain evidence="3 4">DSM 18704</strain>
    </source>
</reference>
<dbReference type="InterPro" id="IPR007312">
    <property type="entry name" value="Phosphoesterase"/>
</dbReference>
<dbReference type="EMBL" id="FZOU01000001">
    <property type="protein sequence ID" value="SNS24690.1"/>
    <property type="molecule type" value="Genomic_DNA"/>
</dbReference>
<dbReference type="Proteomes" id="UP000198356">
    <property type="component" value="Unassembled WGS sequence"/>
</dbReference>
<dbReference type="InterPro" id="IPR017850">
    <property type="entry name" value="Alkaline_phosphatase_core_sf"/>
</dbReference>
<organism evidence="3 4">
    <name type="scientific">Granulicella rosea</name>
    <dbReference type="NCBI Taxonomy" id="474952"/>
    <lineage>
        <taxon>Bacteria</taxon>
        <taxon>Pseudomonadati</taxon>
        <taxon>Acidobacteriota</taxon>
        <taxon>Terriglobia</taxon>
        <taxon>Terriglobales</taxon>
        <taxon>Acidobacteriaceae</taxon>
        <taxon>Granulicella</taxon>
    </lineage>
</organism>
<dbReference type="Gene3D" id="3.40.720.10">
    <property type="entry name" value="Alkaline Phosphatase, subunit A"/>
    <property type="match status" value="2"/>
</dbReference>
<evidence type="ECO:0000256" key="2">
    <source>
        <dbReference type="SAM" id="MobiDB-lite"/>
    </source>
</evidence>
<feature type="compositionally biased region" description="Polar residues" evidence="2">
    <location>
        <begin position="654"/>
        <end position="663"/>
    </location>
</feature>
<evidence type="ECO:0000256" key="1">
    <source>
        <dbReference type="ARBA" id="ARBA00022801"/>
    </source>
</evidence>
<protein>
    <submittedName>
        <fullName evidence="3">Phospholipase C</fullName>
    </submittedName>
</protein>
<keyword evidence="1" id="KW-0378">Hydrolase</keyword>
<dbReference type="Pfam" id="PF04185">
    <property type="entry name" value="Phosphoesterase"/>
    <property type="match status" value="1"/>
</dbReference>
<dbReference type="PANTHER" id="PTHR31956:SF1">
    <property type="entry name" value="NON-SPECIFIC PHOSPHOLIPASE C1"/>
    <property type="match status" value="1"/>
</dbReference>
<dbReference type="GO" id="GO:0042578">
    <property type="term" value="F:phosphoric ester hydrolase activity"/>
    <property type="evidence" value="ECO:0007669"/>
    <property type="project" value="UniProtKB-ARBA"/>
</dbReference>
<dbReference type="OrthoDB" id="9770871at2"/>
<dbReference type="AlphaFoldDB" id="A0A239CX56"/>
<dbReference type="PANTHER" id="PTHR31956">
    <property type="entry name" value="NON-SPECIFIC PHOSPHOLIPASE C4-RELATED"/>
    <property type="match status" value="1"/>
</dbReference>
<accession>A0A239CX56</accession>
<name>A0A239CX56_9BACT</name>
<gene>
    <name evidence="3" type="ORF">SAMN05421770_101168</name>
</gene>
<feature type="region of interest" description="Disordered" evidence="2">
    <location>
        <begin position="631"/>
        <end position="663"/>
    </location>
</feature>
<proteinExistence type="predicted"/>
<evidence type="ECO:0000313" key="3">
    <source>
        <dbReference type="EMBL" id="SNS24690.1"/>
    </source>
</evidence>
<keyword evidence="4" id="KW-1185">Reference proteome</keyword>